<dbReference type="OrthoDB" id="1433902at2"/>
<evidence type="ECO:0000313" key="1">
    <source>
        <dbReference type="EMBL" id="TJY36201.1"/>
    </source>
</evidence>
<accession>A0A4U0EW65</accession>
<protein>
    <submittedName>
        <fullName evidence="1">Uncharacterized protein</fullName>
    </submittedName>
</protein>
<dbReference type="EMBL" id="SUPL01000003">
    <property type="protein sequence ID" value="TJY36201.1"/>
    <property type="molecule type" value="Genomic_DNA"/>
</dbReference>
<keyword evidence="2" id="KW-1185">Reference proteome</keyword>
<name>A0A4U0EW65_9FLAO</name>
<dbReference type="RefSeq" id="WP_136842056.1">
    <property type="nucleotide sequence ID" value="NZ_SUPL01000003.1"/>
</dbReference>
<dbReference type="AlphaFoldDB" id="A0A4U0EW65"/>
<organism evidence="1 2">
    <name type="scientific">Pontimicrobium aquaticum</name>
    <dbReference type="NCBI Taxonomy" id="2565367"/>
    <lineage>
        <taxon>Bacteria</taxon>
        <taxon>Pseudomonadati</taxon>
        <taxon>Bacteroidota</taxon>
        <taxon>Flavobacteriia</taxon>
        <taxon>Flavobacteriales</taxon>
        <taxon>Flavobacteriaceae</taxon>
        <taxon>Pontimicrobium</taxon>
    </lineage>
</organism>
<sequence>MKISINKLFVLVFILPLATFSQVEAIFNGITLKNSTEQVMQKLSPISETVNLISPKSVRFPIAKNTESHIICTNIKTNNVIIEKAIFTFADNKLSYIEARGNVIEVFESNRQDTARTYLDYKAYVKDKLFLNEKKDIAWILNNEGMHLNLFTWENPYFNDDYKVKIDLSGKIPEFINMGATIDALKPTLEANSAFTNTEKLDGSDPNAQIQINCFGVNYFGFPRKIEARFGDNQLNTVWILTAKGEEDRIRQELIKHYGKPIFVNEAWEIFDNWKIGLRKDKPEVLLLTQELGLFYKKDFFKQ</sequence>
<gene>
    <name evidence="1" type="ORF">E5167_05910</name>
</gene>
<comment type="caution">
    <text evidence="1">The sequence shown here is derived from an EMBL/GenBank/DDBJ whole genome shotgun (WGS) entry which is preliminary data.</text>
</comment>
<reference evidence="1 2" key="1">
    <citation type="submission" date="2019-04" db="EMBL/GenBank/DDBJ databases">
        <title>Lacinutrix sp. nov., isolated from marine water.</title>
        <authorList>
            <person name="Kim W."/>
        </authorList>
    </citation>
    <scope>NUCLEOTIDE SEQUENCE [LARGE SCALE GENOMIC DNA]</scope>
    <source>
        <strain evidence="1 2">CAU 1491</strain>
    </source>
</reference>
<evidence type="ECO:0000313" key="2">
    <source>
        <dbReference type="Proteomes" id="UP000307657"/>
    </source>
</evidence>
<proteinExistence type="predicted"/>
<dbReference type="Proteomes" id="UP000307657">
    <property type="component" value="Unassembled WGS sequence"/>
</dbReference>